<sequence>MNDTSPKHLANDLSVQTSIHRLPVEILDDVASYISKKSLLVAVCVCRSWNAAFSPLLYKSVEINSSKMCELLLTTLATATTQKHLGHHVRKLDIRYALKRPEISHLVRLCPFLGEIAAITSGADDYIPLLPQWHYLKRISLHLHGQSPLMLPAGFLQKRLTHLVLTIDDFSEWIAGMPLLPAIEDLTIYFRFKWKSGGWIQIDDLERLHEALPHLQSLTLEDVGISGEIPEQVVPCRTLRNLSLKWYSGYLWGQYFSQKYTNLETLTLSKHPLMYTTDVKLEILSLASSCRYLKKLTMNGREDYQFFLSILQTIQAPLTNITSYSHNSNAWFLKAIRSFRQSLSTVYIQERLGTGIADALTALKACSSLVDLRLECYNHDFEIDRMLEGLNRLKHLTVKGNRILVSGSCTNNMYHHLIDLTMRGTNIDKKVYHYLSQHCPRLHSLDCQYSFIAPRAVQQRNCLKQSYSIYYPNPNLKSLNIDCREEVLLALTMAQKSQASEPPRASRGAQWYHGKKNRVGRLNATEVPAVMGEASDEKGVFTAIGCQESKARSNKHPFPIDIPIVYVHCHKVEEIYLNETNLFYIE</sequence>
<reference evidence="2" key="1">
    <citation type="submission" date="2020-01" db="EMBL/GenBank/DDBJ databases">
        <title>Genome Sequencing of Three Apophysomyces-Like Fungal Strains Confirms a Novel Fungal Genus in the Mucoromycota with divergent Burkholderia-like Endosymbiotic Bacteria.</title>
        <authorList>
            <person name="Stajich J.E."/>
            <person name="Macias A.M."/>
            <person name="Carter-House D."/>
            <person name="Lovett B."/>
            <person name="Kasson L.R."/>
            <person name="Berry K."/>
            <person name="Grigoriev I."/>
            <person name="Chang Y."/>
            <person name="Spatafora J."/>
            <person name="Kasson M.T."/>
        </authorList>
    </citation>
    <scope>NUCLEOTIDE SEQUENCE</scope>
    <source>
        <strain evidence="2">NRRL A-21654</strain>
    </source>
</reference>
<evidence type="ECO:0000313" key="3">
    <source>
        <dbReference type="Proteomes" id="UP000605846"/>
    </source>
</evidence>
<dbReference type="Gene3D" id="3.80.10.10">
    <property type="entry name" value="Ribonuclease Inhibitor"/>
    <property type="match status" value="1"/>
</dbReference>
<dbReference type="CDD" id="cd09917">
    <property type="entry name" value="F-box_SF"/>
    <property type="match status" value="1"/>
</dbReference>
<name>A0A8H7BR69_9FUNG</name>
<accession>A0A8H7BR69</accession>
<dbReference type="InterPro" id="IPR001810">
    <property type="entry name" value="F-box_dom"/>
</dbReference>
<dbReference type="InterPro" id="IPR032675">
    <property type="entry name" value="LRR_dom_sf"/>
</dbReference>
<dbReference type="SMART" id="SM00256">
    <property type="entry name" value="FBOX"/>
    <property type="match status" value="1"/>
</dbReference>
<evidence type="ECO:0000313" key="2">
    <source>
        <dbReference type="EMBL" id="KAF7730306.1"/>
    </source>
</evidence>
<dbReference type="EMBL" id="JABAYA010000017">
    <property type="protein sequence ID" value="KAF7730306.1"/>
    <property type="molecule type" value="Genomic_DNA"/>
</dbReference>
<organism evidence="2 3">
    <name type="scientific">Apophysomyces ossiformis</name>
    <dbReference type="NCBI Taxonomy" id="679940"/>
    <lineage>
        <taxon>Eukaryota</taxon>
        <taxon>Fungi</taxon>
        <taxon>Fungi incertae sedis</taxon>
        <taxon>Mucoromycota</taxon>
        <taxon>Mucoromycotina</taxon>
        <taxon>Mucoromycetes</taxon>
        <taxon>Mucorales</taxon>
        <taxon>Mucorineae</taxon>
        <taxon>Mucoraceae</taxon>
        <taxon>Apophysomyces</taxon>
    </lineage>
</organism>
<dbReference type="InterPro" id="IPR036047">
    <property type="entry name" value="F-box-like_dom_sf"/>
</dbReference>
<dbReference type="SUPFAM" id="SSF52058">
    <property type="entry name" value="L domain-like"/>
    <property type="match status" value="1"/>
</dbReference>
<gene>
    <name evidence="2" type="ORF">EC973_002550</name>
</gene>
<dbReference type="AlphaFoldDB" id="A0A8H7BR69"/>
<dbReference type="SUPFAM" id="SSF81383">
    <property type="entry name" value="F-box domain"/>
    <property type="match status" value="1"/>
</dbReference>
<dbReference type="Gene3D" id="1.20.1280.50">
    <property type="match status" value="1"/>
</dbReference>
<keyword evidence="3" id="KW-1185">Reference proteome</keyword>
<feature type="domain" description="F-box" evidence="1">
    <location>
        <begin position="16"/>
        <end position="61"/>
    </location>
</feature>
<protein>
    <recommendedName>
        <fullName evidence="1">F-box domain-containing protein</fullName>
    </recommendedName>
</protein>
<dbReference type="Proteomes" id="UP000605846">
    <property type="component" value="Unassembled WGS sequence"/>
</dbReference>
<dbReference type="OrthoDB" id="2384815at2759"/>
<proteinExistence type="predicted"/>
<dbReference type="Pfam" id="PF12937">
    <property type="entry name" value="F-box-like"/>
    <property type="match status" value="1"/>
</dbReference>
<dbReference type="PROSITE" id="PS50181">
    <property type="entry name" value="FBOX"/>
    <property type="match status" value="1"/>
</dbReference>
<dbReference type="PANTHER" id="PTHR31639:SF256">
    <property type="entry name" value="OS07G0242900 PROTEIN"/>
    <property type="match status" value="1"/>
</dbReference>
<comment type="caution">
    <text evidence="2">The sequence shown here is derived from an EMBL/GenBank/DDBJ whole genome shotgun (WGS) entry which is preliminary data.</text>
</comment>
<dbReference type="PANTHER" id="PTHR31639">
    <property type="entry name" value="F-BOX PROTEIN-LIKE"/>
    <property type="match status" value="1"/>
</dbReference>
<evidence type="ECO:0000259" key="1">
    <source>
        <dbReference type="PROSITE" id="PS50181"/>
    </source>
</evidence>